<dbReference type="Pfam" id="PF12802">
    <property type="entry name" value="MarR_2"/>
    <property type="match status" value="1"/>
</dbReference>
<dbReference type="GO" id="GO:0003677">
    <property type="term" value="F:DNA binding"/>
    <property type="evidence" value="ECO:0007669"/>
    <property type="project" value="UniProtKB-KW"/>
</dbReference>
<dbReference type="GO" id="GO:0003700">
    <property type="term" value="F:DNA-binding transcription factor activity"/>
    <property type="evidence" value="ECO:0007669"/>
    <property type="project" value="InterPro"/>
</dbReference>
<accession>A0A9D1E867</accession>
<organism evidence="5 6">
    <name type="scientific">Candidatus Pullilachnospira gallistercoris</name>
    <dbReference type="NCBI Taxonomy" id="2840911"/>
    <lineage>
        <taxon>Bacteria</taxon>
        <taxon>Bacillati</taxon>
        <taxon>Bacillota</taxon>
        <taxon>Clostridia</taxon>
        <taxon>Lachnospirales</taxon>
        <taxon>Lachnospiraceae</taxon>
        <taxon>Lachnospiraceae incertae sedis</taxon>
        <taxon>Candidatus Pullilachnospira</taxon>
    </lineage>
</organism>
<dbReference type="InterPro" id="IPR036390">
    <property type="entry name" value="WH_DNA-bd_sf"/>
</dbReference>
<feature type="domain" description="HTH marR-type" evidence="4">
    <location>
        <begin position="1"/>
        <end position="139"/>
    </location>
</feature>
<dbReference type="InterPro" id="IPR036388">
    <property type="entry name" value="WH-like_DNA-bd_sf"/>
</dbReference>
<dbReference type="AlphaFoldDB" id="A0A9D1E867"/>
<keyword evidence="2" id="KW-0238">DNA-binding</keyword>
<dbReference type="InterPro" id="IPR000835">
    <property type="entry name" value="HTH_MarR-typ"/>
</dbReference>
<dbReference type="PANTHER" id="PTHR42756:SF1">
    <property type="entry name" value="TRANSCRIPTIONAL REPRESSOR OF EMRAB OPERON"/>
    <property type="match status" value="1"/>
</dbReference>
<dbReference type="Gene3D" id="1.10.10.10">
    <property type="entry name" value="Winged helix-like DNA-binding domain superfamily/Winged helix DNA-binding domain"/>
    <property type="match status" value="1"/>
</dbReference>
<reference evidence="5" key="1">
    <citation type="submission" date="2020-10" db="EMBL/GenBank/DDBJ databases">
        <authorList>
            <person name="Gilroy R."/>
        </authorList>
    </citation>
    <scope>NUCLEOTIDE SEQUENCE</scope>
    <source>
        <strain evidence="5">ChiSjej5B23-6657</strain>
    </source>
</reference>
<comment type="caution">
    <text evidence="5">The sequence shown here is derived from an EMBL/GenBank/DDBJ whole genome shotgun (WGS) entry which is preliminary data.</text>
</comment>
<evidence type="ECO:0000256" key="1">
    <source>
        <dbReference type="ARBA" id="ARBA00023015"/>
    </source>
</evidence>
<dbReference type="PANTHER" id="PTHR42756">
    <property type="entry name" value="TRANSCRIPTIONAL REGULATOR, MARR"/>
    <property type="match status" value="1"/>
</dbReference>
<protein>
    <submittedName>
        <fullName evidence="5">MarR family transcriptional regulator</fullName>
    </submittedName>
</protein>
<evidence type="ECO:0000256" key="3">
    <source>
        <dbReference type="ARBA" id="ARBA00023163"/>
    </source>
</evidence>
<evidence type="ECO:0000256" key="2">
    <source>
        <dbReference type="ARBA" id="ARBA00023125"/>
    </source>
</evidence>
<reference evidence="5" key="2">
    <citation type="journal article" date="2021" name="PeerJ">
        <title>Extensive microbial diversity within the chicken gut microbiome revealed by metagenomics and culture.</title>
        <authorList>
            <person name="Gilroy R."/>
            <person name="Ravi A."/>
            <person name="Getino M."/>
            <person name="Pursley I."/>
            <person name="Horton D.L."/>
            <person name="Alikhan N.F."/>
            <person name="Baker D."/>
            <person name="Gharbi K."/>
            <person name="Hall N."/>
            <person name="Watson M."/>
            <person name="Adriaenssens E.M."/>
            <person name="Foster-Nyarko E."/>
            <person name="Jarju S."/>
            <person name="Secka A."/>
            <person name="Antonio M."/>
            <person name="Oren A."/>
            <person name="Chaudhuri R.R."/>
            <person name="La Ragione R."/>
            <person name="Hildebrand F."/>
            <person name="Pallen M.J."/>
        </authorList>
    </citation>
    <scope>NUCLEOTIDE SEQUENCE</scope>
    <source>
        <strain evidence="5">ChiSjej5B23-6657</strain>
    </source>
</reference>
<dbReference type="PROSITE" id="PS50995">
    <property type="entry name" value="HTH_MARR_2"/>
    <property type="match status" value="1"/>
</dbReference>
<dbReference type="Proteomes" id="UP000823912">
    <property type="component" value="Unassembled WGS sequence"/>
</dbReference>
<evidence type="ECO:0000313" key="6">
    <source>
        <dbReference type="Proteomes" id="UP000823912"/>
    </source>
</evidence>
<gene>
    <name evidence="5" type="ORF">IAA55_01455</name>
</gene>
<evidence type="ECO:0000313" key="5">
    <source>
        <dbReference type="EMBL" id="HIR69928.1"/>
    </source>
</evidence>
<dbReference type="SMART" id="SM00347">
    <property type="entry name" value="HTH_MARR"/>
    <property type="match status" value="1"/>
</dbReference>
<evidence type="ECO:0000259" key="4">
    <source>
        <dbReference type="PROSITE" id="PS50995"/>
    </source>
</evidence>
<keyword evidence="1" id="KW-0805">Transcription regulation</keyword>
<keyword evidence="3" id="KW-0804">Transcription</keyword>
<sequence>MFDRFETFATTIATINRYVQKIKSMEMKTLGLKGTHVMCLYSLGKHPEGLTATQLCRLCGEDKAAISRTITELTEKDFVRSEASREKRAYRSRISLTEKGKYSMTYINDRVNHALDVVGNGLSDDQRKTFYYALDLISNNLKIYIETEGKDK</sequence>
<name>A0A9D1E867_9FIRM</name>
<dbReference type="SUPFAM" id="SSF46785">
    <property type="entry name" value="Winged helix' DNA-binding domain"/>
    <property type="match status" value="1"/>
</dbReference>
<proteinExistence type="predicted"/>
<dbReference type="EMBL" id="DVHM01000027">
    <property type="protein sequence ID" value="HIR69928.1"/>
    <property type="molecule type" value="Genomic_DNA"/>
</dbReference>